<dbReference type="Pfam" id="PF00989">
    <property type="entry name" value="PAS"/>
    <property type="match status" value="1"/>
</dbReference>
<evidence type="ECO:0000259" key="13">
    <source>
        <dbReference type="PROSITE" id="PS50110"/>
    </source>
</evidence>
<dbReference type="Pfam" id="PF13426">
    <property type="entry name" value="PAS_9"/>
    <property type="match status" value="1"/>
</dbReference>
<keyword evidence="5" id="KW-0547">Nucleotide-binding</keyword>
<dbReference type="Gene3D" id="3.30.565.10">
    <property type="entry name" value="Histidine kinase-like ATPase, C-terminal domain"/>
    <property type="match status" value="1"/>
</dbReference>
<comment type="caution">
    <text evidence="16">The sequence shown here is derived from an EMBL/GenBank/DDBJ whole genome shotgun (WGS) entry which is preliminary data.</text>
</comment>
<dbReference type="Pfam" id="PF00072">
    <property type="entry name" value="Response_reg"/>
    <property type="match status" value="1"/>
</dbReference>
<keyword evidence="6" id="KW-0418">Kinase</keyword>
<evidence type="ECO:0000256" key="3">
    <source>
        <dbReference type="ARBA" id="ARBA00022553"/>
    </source>
</evidence>
<evidence type="ECO:0000256" key="10">
    <source>
        <dbReference type="ARBA" id="ARBA00068150"/>
    </source>
</evidence>
<evidence type="ECO:0000256" key="5">
    <source>
        <dbReference type="ARBA" id="ARBA00022741"/>
    </source>
</evidence>
<sequence>MHRLLKRQIRKYLSEEEQEKFKDFLDVINDAYVDFDSDIKQIENILEKNSQELFNVNSELQKNLETKSAEVKTASSRLESIVDNISEVIFQANIEGEWMYLNPAWTKMTGFDLWSSIGTNVFEFVHPDDIELCKLKLRYLLEHKEKTNHFELRFVTKSGSYKWCEIEERLIIGEDGKATGLSGFIKDISERKNLEEEKNVTDEKFRMIFEKSSVAYLIIKESRFLDCNQACLDLFGVKEREDFVGKFVRDFSPEFQPDGTKSSDKAMDLIYKARERGFNKFDWIHRKENGMEFPVEVILNPVQLSEDNIHFVALNDLSERKRVESELIAAKEKAEEATKAKAQFLSTMSHEIRTPMNAVIGVTHLLSENEPREDQLSNLNILKLSADNLMTLINDILDFSKIEAGKIELEKIDFNFRNFINNVTAGFYMKAKEKDLEFVIEIDPKIPAHLTGDPTRLSQIITNLCCNAIKFTDEGRVVLKAEFKGSSDNMVNIQFEINDTGIGIPVDKKDQIFESFSQADSNTTRLYGGTGLGLAITGKLVELMNGRINVESEAGKGTSFFVDVKLKISLKSKPKVSFSEGHFTDCQKLKGMHILVAEDNPMNVLIIKQFLKKWDVSYDIAKNGKIALDKVQEADYDMVLMDLQMPVMDGYDAAQSIRNLNQEKYKELPIIAVTASAFNEIRAKVIGAGMTDFVTKPINPEELYVKLEKYAD</sequence>
<dbReference type="CDD" id="cd16922">
    <property type="entry name" value="HATPase_EvgS-ArcB-TorS-like"/>
    <property type="match status" value="1"/>
</dbReference>
<evidence type="ECO:0000256" key="6">
    <source>
        <dbReference type="ARBA" id="ARBA00022777"/>
    </source>
</evidence>
<feature type="domain" description="PAS" evidence="14">
    <location>
        <begin position="74"/>
        <end position="144"/>
    </location>
</feature>
<evidence type="ECO:0000256" key="1">
    <source>
        <dbReference type="ARBA" id="ARBA00000085"/>
    </source>
</evidence>
<dbReference type="InterPro" id="IPR005467">
    <property type="entry name" value="His_kinase_dom"/>
</dbReference>
<dbReference type="PROSITE" id="PS50112">
    <property type="entry name" value="PAS"/>
    <property type="match status" value="1"/>
</dbReference>
<dbReference type="PROSITE" id="PS50113">
    <property type="entry name" value="PAC"/>
    <property type="match status" value="1"/>
</dbReference>
<dbReference type="Gene3D" id="3.30.450.20">
    <property type="entry name" value="PAS domain"/>
    <property type="match status" value="2"/>
</dbReference>
<evidence type="ECO:0000313" key="16">
    <source>
        <dbReference type="EMBL" id="PXY02892.1"/>
    </source>
</evidence>
<dbReference type="SUPFAM" id="SSF55874">
    <property type="entry name" value="ATPase domain of HSP90 chaperone/DNA topoisomerase II/histidine kinase"/>
    <property type="match status" value="1"/>
</dbReference>
<dbReference type="PROSITE" id="PS50109">
    <property type="entry name" value="HIS_KIN"/>
    <property type="match status" value="1"/>
</dbReference>
<feature type="domain" description="PAC" evidence="15">
    <location>
        <begin position="148"/>
        <end position="200"/>
    </location>
</feature>
<dbReference type="InterPro" id="IPR000700">
    <property type="entry name" value="PAS-assoc_C"/>
</dbReference>
<dbReference type="FunFam" id="1.10.287.130:FF:000002">
    <property type="entry name" value="Two-component osmosensing histidine kinase"/>
    <property type="match status" value="1"/>
</dbReference>
<dbReference type="EC" id="2.7.13.3" evidence="2"/>
<keyword evidence="4" id="KW-0808">Transferase</keyword>
<dbReference type="CDD" id="cd17546">
    <property type="entry name" value="REC_hyHK_CKI1_RcsC-like"/>
    <property type="match status" value="1"/>
</dbReference>
<dbReference type="InterPro" id="IPR003594">
    <property type="entry name" value="HATPase_dom"/>
</dbReference>
<gene>
    <name evidence="16" type="ORF">DF185_02010</name>
</gene>
<dbReference type="AlphaFoldDB" id="A0A2V4A2L7"/>
<dbReference type="Gene3D" id="1.10.287.130">
    <property type="match status" value="1"/>
</dbReference>
<evidence type="ECO:0000256" key="4">
    <source>
        <dbReference type="ARBA" id="ARBA00022679"/>
    </source>
</evidence>
<keyword evidence="3 11" id="KW-0597">Phosphoprotein</keyword>
<dbReference type="InterPro" id="IPR013767">
    <property type="entry name" value="PAS_fold"/>
</dbReference>
<dbReference type="Proteomes" id="UP000248079">
    <property type="component" value="Unassembled WGS sequence"/>
</dbReference>
<reference evidence="16 17" key="1">
    <citation type="submission" date="2018-05" db="EMBL/GenBank/DDBJ databases">
        <title>Marinifilum breve JC075T sp. nov., a marine bacterium isolated from Yongle Blue Hole in the South China Sea.</title>
        <authorList>
            <person name="Fu T."/>
        </authorList>
    </citation>
    <scope>NUCLEOTIDE SEQUENCE [LARGE SCALE GENOMIC DNA]</scope>
    <source>
        <strain evidence="16 17">JC075</strain>
    </source>
</reference>
<dbReference type="NCBIfam" id="TIGR00229">
    <property type="entry name" value="sensory_box"/>
    <property type="match status" value="2"/>
</dbReference>
<dbReference type="SMART" id="SM00091">
    <property type="entry name" value="PAS"/>
    <property type="match status" value="2"/>
</dbReference>
<evidence type="ECO:0000256" key="11">
    <source>
        <dbReference type="PROSITE-ProRule" id="PRU00169"/>
    </source>
</evidence>
<feature type="domain" description="Histidine kinase" evidence="12">
    <location>
        <begin position="347"/>
        <end position="568"/>
    </location>
</feature>
<dbReference type="SMART" id="SM00388">
    <property type="entry name" value="HisKA"/>
    <property type="match status" value="1"/>
</dbReference>
<organism evidence="16 17">
    <name type="scientific">Marinifilum breve</name>
    <dbReference type="NCBI Taxonomy" id="2184082"/>
    <lineage>
        <taxon>Bacteria</taxon>
        <taxon>Pseudomonadati</taxon>
        <taxon>Bacteroidota</taxon>
        <taxon>Bacteroidia</taxon>
        <taxon>Marinilabiliales</taxon>
        <taxon>Marinifilaceae</taxon>
    </lineage>
</organism>
<evidence type="ECO:0000256" key="9">
    <source>
        <dbReference type="ARBA" id="ARBA00064003"/>
    </source>
</evidence>
<dbReference type="Pfam" id="PF02518">
    <property type="entry name" value="HATPase_c"/>
    <property type="match status" value="1"/>
</dbReference>
<dbReference type="InterPro" id="IPR011006">
    <property type="entry name" value="CheY-like_superfamily"/>
</dbReference>
<dbReference type="FunFam" id="3.30.565.10:FF:000010">
    <property type="entry name" value="Sensor histidine kinase RcsC"/>
    <property type="match status" value="1"/>
</dbReference>
<dbReference type="GO" id="GO:0006355">
    <property type="term" value="P:regulation of DNA-templated transcription"/>
    <property type="evidence" value="ECO:0007669"/>
    <property type="project" value="InterPro"/>
</dbReference>
<evidence type="ECO:0000256" key="8">
    <source>
        <dbReference type="ARBA" id="ARBA00023012"/>
    </source>
</evidence>
<dbReference type="InterPro" id="IPR035965">
    <property type="entry name" value="PAS-like_dom_sf"/>
</dbReference>
<comment type="catalytic activity">
    <reaction evidence="1">
        <text>ATP + protein L-histidine = ADP + protein N-phospho-L-histidine.</text>
        <dbReference type="EC" id="2.7.13.3"/>
    </reaction>
</comment>
<dbReference type="SUPFAM" id="SSF47384">
    <property type="entry name" value="Homodimeric domain of signal transducing histidine kinase"/>
    <property type="match status" value="1"/>
</dbReference>
<keyword evidence="17" id="KW-1185">Reference proteome</keyword>
<keyword evidence="8" id="KW-0902">Two-component regulatory system</keyword>
<dbReference type="OrthoDB" id="9796457at2"/>
<keyword evidence="7" id="KW-0067">ATP-binding</keyword>
<dbReference type="InterPro" id="IPR001610">
    <property type="entry name" value="PAC"/>
</dbReference>
<dbReference type="SUPFAM" id="SSF55785">
    <property type="entry name" value="PYP-like sensor domain (PAS domain)"/>
    <property type="match status" value="2"/>
</dbReference>
<accession>A0A2V4A2L7</accession>
<proteinExistence type="predicted"/>
<evidence type="ECO:0000313" key="17">
    <source>
        <dbReference type="Proteomes" id="UP000248079"/>
    </source>
</evidence>
<dbReference type="GO" id="GO:0000155">
    <property type="term" value="F:phosphorelay sensor kinase activity"/>
    <property type="evidence" value="ECO:0007669"/>
    <property type="project" value="InterPro"/>
</dbReference>
<dbReference type="EMBL" id="QFLI01000001">
    <property type="protein sequence ID" value="PXY02892.1"/>
    <property type="molecule type" value="Genomic_DNA"/>
</dbReference>
<dbReference type="SMART" id="SM00086">
    <property type="entry name" value="PAC"/>
    <property type="match status" value="2"/>
</dbReference>
<dbReference type="InterPro" id="IPR003661">
    <property type="entry name" value="HisK_dim/P_dom"/>
</dbReference>
<dbReference type="Gene3D" id="3.40.50.2300">
    <property type="match status" value="1"/>
</dbReference>
<dbReference type="InterPro" id="IPR001789">
    <property type="entry name" value="Sig_transdc_resp-reg_receiver"/>
</dbReference>
<evidence type="ECO:0000259" key="15">
    <source>
        <dbReference type="PROSITE" id="PS50113"/>
    </source>
</evidence>
<dbReference type="InterPro" id="IPR004358">
    <property type="entry name" value="Sig_transdc_His_kin-like_C"/>
</dbReference>
<protein>
    <recommendedName>
        <fullName evidence="10">Sensory/regulatory protein RpfC</fullName>
        <ecNumber evidence="2">2.7.13.3</ecNumber>
    </recommendedName>
</protein>
<evidence type="ECO:0000256" key="2">
    <source>
        <dbReference type="ARBA" id="ARBA00012438"/>
    </source>
</evidence>
<dbReference type="PANTHER" id="PTHR45339">
    <property type="entry name" value="HYBRID SIGNAL TRANSDUCTION HISTIDINE KINASE J"/>
    <property type="match status" value="1"/>
</dbReference>
<dbReference type="PROSITE" id="PS50110">
    <property type="entry name" value="RESPONSE_REGULATORY"/>
    <property type="match status" value="1"/>
</dbReference>
<evidence type="ECO:0000259" key="14">
    <source>
        <dbReference type="PROSITE" id="PS50112"/>
    </source>
</evidence>
<feature type="domain" description="Response regulatory" evidence="13">
    <location>
        <begin position="593"/>
        <end position="711"/>
    </location>
</feature>
<dbReference type="InterPro" id="IPR000014">
    <property type="entry name" value="PAS"/>
</dbReference>
<feature type="modified residue" description="4-aspartylphosphate" evidence="11">
    <location>
        <position position="642"/>
    </location>
</feature>
<dbReference type="GO" id="GO:0005524">
    <property type="term" value="F:ATP binding"/>
    <property type="evidence" value="ECO:0007669"/>
    <property type="project" value="UniProtKB-KW"/>
</dbReference>
<dbReference type="Pfam" id="PF00512">
    <property type="entry name" value="HisKA"/>
    <property type="match status" value="1"/>
</dbReference>
<name>A0A2V4A2L7_9BACT</name>
<evidence type="ECO:0000259" key="12">
    <source>
        <dbReference type="PROSITE" id="PS50109"/>
    </source>
</evidence>
<dbReference type="SMART" id="SM00387">
    <property type="entry name" value="HATPase_c"/>
    <property type="match status" value="1"/>
</dbReference>
<dbReference type="SMART" id="SM00448">
    <property type="entry name" value="REC"/>
    <property type="match status" value="1"/>
</dbReference>
<dbReference type="InterPro" id="IPR036097">
    <property type="entry name" value="HisK_dim/P_sf"/>
</dbReference>
<dbReference type="CDD" id="cd00082">
    <property type="entry name" value="HisKA"/>
    <property type="match status" value="1"/>
</dbReference>
<evidence type="ECO:0000256" key="7">
    <source>
        <dbReference type="ARBA" id="ARBA00022840"/>
    </source>
</evidence>
<dbReference type="InterPro" id="IPR036890">
    <property type="entry name" value="HATPase_C_sf"/>
</dbReference>
<dbReference type="PANTHER" id="PTHR45339:SF1">
    <property type="entry name" value="HYBRID SIGNAL TRANSDUCTION HISTIDINE KINASE J"/>
    <property type="match status" value="1"/>
</dbReference>
<dbReference type="RefSeq" id="WP_110359049.1">
    <property type="nucleotide sequence ID" value="NZ_QFLI01000001.1"/>
</dbReference>
<dbReference type="SUPFAM" id="SSF52172">
    <property type="entry name" value="CheY-like"/>
    <property type="match status" value="1"/>
</dbReference>
<dbReference type="CDD" id="cd00130">
    <property type="entry name" value="PAS"/>
    <property type="match status" value="1"/>
</dbReference>
<comment type="subunit">
    <text evidence="9">At low DSF concentrations, interacts with RpfF.</text>
</comment>
<dbReference type="PRINTS" id="PR00344">
    <property type="entry name" value="BCTRLSENSOR"/>
</dbReference>